<evidence type="ECO:0000313" key="1">
    <source>
        <dbReference type="EMBL" id="RKF80753.1"/>
    </source>
</evidence>
<organism evidence="1 2">
    <name type="scientific">Golovinomyces cichoracearum</name>
    <dbReference type="NCBI Taxonomy" id="62708"/>
    <lineage>
        <taxon>Eukaryota</taxon>
        <taxon>Fungi</taxon>
        <taxon>Dikarya</taxon>
        <taxon>Ascomycota</taxon>
        <taxon>Pezizomycotina</taxon>
        <taxon>Leotiomycetes</taxon>
        <taxon>Erysiphales</taxon>
        <taxon>Erysiphaceae</taxon>
        <taxon>Golovinomyces</taxon>
    </lineage>
</organism>
<dbReference type="EMBL" id="MCBS01019011">
    <property type="protein sequence ID" value="RKF80753.1"/>
    <property type="molecule type" value="Genomic_DNA"/>
</dbReference>
<sequence length="218" mass="25070">MNSSIVTTHLAIEGPHSEILGGTEAKIIQSTKIMEEIKENLKDKDLPQLHIKDAQWIQHNPWEMEIFHLREHTGIVEMVQQEWVPSINLQNAPGLFSQVISNRISSSWQVYGENIPKQTGELRGIHENFERDKKFGRSYSPKIQSQPSYKGKTVPFEELMGRSNPFDQSKASRVNASSNAVEFFTAEYLLDKSASIYSVRGKYTRNLDTNYYHFCHLI</sequence>
<comment type="caution">
    <text evidence="1">The sequence shown here is derived from an EMBL/GenBank/DDBJ whole genome shotgun (WGS) entry which is preliminary data.</text>
</comment>
<gene>
    <name evidence="1" type="ORF">GcM1_190025</name>
</gene>
<proteinExistence type="predicted"/>
<reference evidence="1 2" key="1">
    <citation type="journal article" date="2018" name="BMC Genomics">
        <title>Comparative genome analyses reveal sequence features reflecting distinct modes of host-adaptation between dicot and monocot powdery mildew.</title>
        <authorList>
            <person name="Wu Y."/>
            <person name="Ma X."/>
            <person name="Pan Z."/>
            <person name="Kale S.D."/>
            <person name="Song Y."/>
            <person name="King H."/>
            <person name="Zhang Q."/>
            <person name="Presley C."/>
            <person name="Deng X."/>
            <person name="Wei C.I."/>
            <person name="Xiao S."/>
        </authorList>
    </citation>
    <scope>NUCLEOTIDE SEQUENCE [LARGE SCALE GENOMIC DNA]</scope>
    <source>
        <strain evidence="1">UMSG1</strain>
    </source>
</reference>
<dbReference type="Proteomes" id="UP000285326">
    <property type="component" value="Unassembled WGS sequence"/>
</dbReference>
<protein>
    <submittedName>
        <fullName evidence="1">Uncharacterized protein</fullName>
    </submittedName>
</protein>
<accession>A0A420J1X3</accession>
<evidence type="ECO:0000313" key="2">
    <source>
        <dbReference type="Proteomes" id="UP000285326"/>
    </source>
</evidence>
<name>A0A420J1X3_9PEZI</name>
<dbReference type="AlphaFoldDB" id="A0A420J1X3"/>